<evidence type="ECO:0000313" key="4">
    <source>
        <dbReference type="EMBL" id="AKQ24649.1"/>
    </source>
</evidence>
<dbReference type="Pfam" id="PF00501">
    <property type="entry name" value="AMP-binding"/>
    <property type="match status" value="1"/>
</dbReference>
<dbReference type="PANTHER" id="PTHR43767">
    <property type="entry name" value="LONG-CHAIN-FATTY-ACID--COA LIGASE"/>
    <property type="match status" value="1"/>
</dbReference>
<evidence type="ECO:0000259" key="2">
    <source>
        <dbReference type="Pfam" id="PF00501"/>
    </source>
</evidence>
<dbReference type="InterPro" id="IPR045851">
    <property type="entry name" value="AMP-bd_C_sf"/>
</dbReference>
<dbReference type="GO" id="GO:0016877">
    <property type="term" value="F:ligase activity, forming carbon-sulfur bonds"/>
    <property type="evidence" value="ECO:0007669"/>
    <property type="project" value="UniProtKB-ARBA"/>
</dbReference>
<dbReference type="EMBL" id="KP687742">
    <property type="protein sequence ID" value="AKQ24649.1"/>
    <property type="molecule type" value="Genomic_DNA"/>
</dbReference>
<feature type="region of interest" description="Disordered" evidence="1">
    <location>
        <begin position="1"/>
        <end position="25"/>
    </location>
</feature>
<dbReference type="InterPro" id="IPR000873">
    <property type="entry name" value="AMP-dep_synth/lig_dom"/>
</dbReference>
<evidence type="ECO:0000256" key="1">
    <source>
        <dbReference type="SAM" id="MobiDB-lite"/>
    </source>
</evidence>
<protein>
    <submittedName>
        <fullName evidence="4">AzoJ</fullName>
    </submittedName>
</protein>
<dbReference type="Gene3D" id="3.40.50.12780">
    <property type="entry name" value="N-terminal domain of ligase-like"/>
    <property type="match status" value="1"/>
</dbReference>
<dbReference type="Gene3D" id="3.30.300.30">
    <property type="match status" value="1"/>
</dbReference>
<dbReference type="InterPro" id="IPR020845">
    <property type="entry name" value="AMP-binding_CS"/>
</dbReference>
<dbReference type="InterPro" id="IPR025110">
    <property type="entry name" value="AMP-bd_C"/>
</dbReference>
<sequence length="472" mass="50244">MITGQAAGRPGTTAGSRTPHTDWVDDTLLHGPPQDICLVLDGETDRQTLRTAVTERQKYLEEAGLRPGGTLALQLPPSLEYVALLLAVWRLGAQIVLLDHRLTEAETERAVAHTNPQLFVSTREAASAMRGFHRVNPELTVRPEGEPARSDHVLVQLSSGSTGPSKVIGRSAGDLVTELERYSGLDGMPQSGEQLVILGSLSHTWGLIGGLLHGLHAGARIVLPARTSVRGILATVAAATVPTTLLGVPAQVALLASVAEPPQLPRLTRMMTAGGRTPAKVAQAFTERYSVPLSQCYGMTETGMITMDLAGTHYPSVGPAVPGVRVRVENGELLVALPRSPYLGEAPQDRWSDGWLRTRDAGEIDPGTGCVTVLGRLDSQVSIRGLKVDLTEVEETLTGLDGVAEAVVLHQDAIDAYVTLSPGAALPQVQQELAARLASFKLPSRWYVLPQFPRTATGKPRRDPAVLRAAAA</sequence>
<dbReference type="CDD" id="cd04433">
    <property type="entry name" value="AFD_class_I"/>
    <property type="match status" value="1"/>
</dbReference>
<dbReference type="SUPFAM" id="SSF56801">
    <property type="entry name" value="Acetyl-CoA synthetase-like"/>
    <property type="match status" value="1"/>
</dbReference>
<accession>A0A0K0PK65</accession>
<dbReference type="AlphaFoldDB" id="A0A0K0PK65"/>
<dbReference type="Pfam" id="PF13193">
    <property type="entry name" value="AMP-binding_C"/>
    <property type="match status" value="1"/>
</dbReference>
<gene>
    <name evidence="4" type="primary">azoJ</name>
</gene>
<evidence type="ECO:0000259" key="3">
    <source>
        <dbReference type="Pfam" id="PF13193"/>
    </source>
</evidence>
<dbReference type="InterPro" id="IPR050237">
    <property type="entry name" value="ATP-dep_AMP-bd_enzyme"/>
</dbReference>
<dbReference type="InterPro" id="IPR042099">
    <property type="entry name" value="ANL_N_sf"/>
</dbReference>
<feature type="domain" description="AMP-dependent synthetase/ligase" evidence="2">
    <location>
        <begin position="53"/>
        <end position="332"/>
    </location>
</feature>
<proteinExistence type="predicted"/>
<feature type="domain" description="AMP-binding enzyme C-terminal" evidence="3">
    <location>
        <begin position="392"/>
        <end position="459"/>
    </location>
</feature>
<name>A0A0K0PK65_9ACTN</name>
<reference evidence="4" key="1">
    <citation type="submission" date="2015-01" db="EMBL/GenBank/DDBJ databases">
        <authorList>
            <person name="Pelicic Vladimir"/>
        </authorList>
    </citation>
    <scope>NUCLEOTIDE SEQUENCE</scope>
    <source>
        <strain evidence="4">L10</strain>
    </source>
</reference>
<organism evidence="4">
    <name type="scientific">Streptomyces chattanoogensis</name>
    <dbReference type="NCBI Taxonomy" id="66876"/>
    <lineage>
        <taxon>Bacteria</taxon>
        <taxon>Bacillati</taxon>
        <taxon>Actinomycetota</taxon>
        <taxon>Actinomycetes</taxon>
        <taxon>Kitasatosporales</taxon>
        <taxon>Streptomycetaceae</taxon>
        <taxon>Streptomyces</taxon>
    </lineage>
</organism>
<dbReference type="PROSITE" id="PS00455">
    <property type="entry name" value="AMP_BINDING"/>
    <property type="match status" value="1"/>
</dbReference>
<dbReference type="PANTHER" id="PTHR43767:SF10">
    <property type="entry name" value="SURFACTIN SYNTHASE SUBUNIT 1"/>
    <property type="match status" value="1"/>
</dbReference>